<dbReference type="GO" id="GO:0016539">
    <property type="term" value="P:intein-mediated protein splicing"/>
    <property type="evidence" value="ECO:0007669"/>
    <property type="project" value="InterPro"/>
</dbReference>
<evidence type="ECO:0000256" key="15">
    <source>
        <dbReference type="NCBIfam" id="TIGR00665"/>
    </source>
</evidence>
<dbReference type="Pfam" id="PF14528">
    <property type="entry name" value="LAGLIDADG_3"/>
    <property type="match status" value="1"/>
</dbReference>
<accession>A0A8J6TK40</accession>
<dbReference type="SUPFAM" id="SSF51294">
    <property type="entry name" value="Hedgehog/intein (Hint) domain"/>
    <property type="match status" value="1"/>
</dbReference>
<dbReference type="GO" id="GO:1990077">
    <property type="term" value="C:primosome complex"/>
    <property type="evidence" value="ECO:0007669"/>
    <property type="project" value="UniProtKB-UniRule"/>
</dbReference>
<dbReference type="AlphaFoldDB" id="A0A8J6TK40"/>
<keyword evidence="10" id="KW-0651">Protein splicing</keyword>
<dbReference type="GO" id="GO:0005524">
    <property type="term" value="F:ATP binding"/>
    <property type="evidence" value="ECO:0007669"/>
    <property type="project" value="UniProtKB-UniRule"/>
</dbReference>
<dbReference type="PROSITE" id="PS50819">
    <property type="entry name" value="INTEIN_ENDONUCLEASE"/>
    <property type="match status" value="1"/>
</dbReference>
<dbReference type="NCBIfam" id="TIGR01443">
    <property type="entry name" value="intein_Cterm"/>
    <property type="match status" value="1"/>
</dbReference>
<evidence type="ECO:0000256" key="13">
    <source>
        <dbReference type="ARBA" id="ARBA00044940"/>
    </source>
</evidence>
<dbReference type="SUPFAM" id="SSF52540">
    <property type="entry name" value="P-loop containing nucleoside triphosphate hydrolases"/>
    <property type="match status" value="2"/>
</dbReference>
<dbReference type="Gene3D" id="2.170.16.10">
    <property type="entry name" value="Hedgehog/Intein (Hint) domain"/>
    <property type="match status" value="1"/>
</dbReference>
<dbReference type="SMART" id="SM00305">
    <property type="entry name" value="HintC"/>
    <property type="match status" value="1"/>
</dbReference>
<evidence type="ECO:0000256" key="1">
    <source>
        <dbReference type="ARBA" id="ARBA00008428"/>
    </source>
</evidence>
<feature type="domain" description="SF4 helicase" evidence="18">
    <location>
        <begin position="187"/>
        <end position="391"/>
    </location>
</feature>
<gene>
    <name evidence="19" type="ORF">H8E29_14615</name>
</gene>
<evidence type="ECO:0000313" key="20">
    <source>
        <dbReference type="Proteomes" id="UP000614469"/>
    </source>
</evidence>
<dbReference type="PROSITE" id="PS50818">
    <property type="entry name" value="INTEIN_C_TER"/>
    <property type="match status" value="1"/>
</dbReference>
<protein>
    <recommendedName>
        <fullName evidence="15 16">Replicative DNA helicase</fullName>
        <ecNumber evidence="15 16">5.6.2.3</ecNumber>
    </recommendedName>
</protein>
<comment type="catalytic activity">
    <reaction evidence="14 16">
        <text>ATP + H2O = ADP + phosphate + H(+)</text>
        <dbReference type="Rhea" id="RHEA:13065"/>
        <dbReference type="ChEBI" id="CHEBI:15377"/>
        <dbReference type="ChEBI" id="CHEBI:15378"/>
        <dbReference type="ChEBI" id="CHEBI:30616"/>
        <dbReference type="ChEBI" id="CHEBI:43474"/>
        <dbReference type="ChEBI" id="CHEBI:456216"/>
        <dbReference type="EC" id="5.6.2.3"/>
    </reaction>
</comment>
<dbReference type="CDD" id="cd00081">
    <property type="entry name" value="Hint"/>
    <property type="match status" value="2"/>
</dbReference>
<dbReference type="InterPro" id="IPR036844">
    <property type="entry name" value="Hint_dom_sf"/>
</dbReference>
<dbReference type="NCBIfam" id="TIGR01445">
    <property type="entry name" value="intein_Nterm"/>
    <property type="match status" value="1"/>
</dbReference>
<evidence type="ECO:0000256" key="12">
    <source>
        <dbReference type="ARBA" id="ARBA00023235"/>
    </source>
</evidence>
<dbReference type="FunFam" id="1.10.860.10:FF:000001">
    <property type="entry name" value="Replicative DNA helicase"/>
    <property type="match status" value="1"/>
</dbReference>
<evidence type="ECO:0000256" key="2">
    <source>
        <dbReference type="ARBA" id="ARBA00022515"/>
    </source>
</evidence>
<dbReference type="PRINTS" id="PR00379">
    <property type="entry name" value="INTEIN"/>
</dbReference>
<evidence type="ECO:0000256" key="8">
    <source>
        <dbReference type="ARBA" id="ARBA00022813"/>
    </source>
</evidence>
<dbReference type="InterPro" id="IPR006141">
    <property type="entry name" value="Intein_N"/>
</dbReference>
<dbReference type="PROSITE" id="PS50817">
    <property type="entry name" value="INTEIN_N_TER"/>
    <property type="match status" value="1"/>
</dbReference>
<evidence type="ECO:0000256" key="5">
    <source>
        <dbReference type="ARBA" id="ARBA00022741"/>
    </source>
</evidence>
<feature type="domain" description="SF4 helicase" evidence="18">
    <location>
        <begin position="822"/>
        <end position="882"/>
    </location>
</feature>
<comment type="caution">
    <text evidence="19">The sequence shown here is derived from an EMBL/GenBank/DDBJ whole genome shotgun (WGS) entry which is preliminary data.</text>
</comment>
<dbReference type="Pfam" id="PF00772">
    <property type="entry name" value="DnaB"/>
    <property type="match status" value="1"/>
</dbReference>
<keyword evidence="11 16" id="KW-0238">DNA-binding</keyword>
<dbReference type="GO" id="GO:0016787">
    <property type="term" value="F:hydrolase activity"/>
    <property type="evidence" value="ECO:0007669"/>
    <property type="project" value="UniProtKB-KW"/>
</dbReference>
<dbReference type="NCBIfam" id="TIGR00665">
    <property type="entry name" value="DnaB"/>
    <property type="match status" value="1"/>
</dbReference>
<evidence type="ECO:0000256" key="10">
    <source>
        <dbReference type="ARBA" id="ARBA00023000"/>
    </source>
</evidence>
<keyword evidence="4" id="KW-0677">Repeat</keyword>
<dbReference type="PANTHER" id="PTHR30153:SF2">
    <property type="entry name" value="REPLICATIVE DNA HELICASE"/>
    <property type="match status" value="1"/>
</dbReference>
<dbReference type="InterPro" id="IPR030934">
    <property type="entry name" value="Intein_C"/>
</dbReference>
<feature type="domain" description="DOD-type homing endonuclease" evidence="17">
    <location>
        <begin position="506"/>
        <end position="655"/>
    </location>
</feature>
<dbReference type="Pfam" id="PF14890">
    <property type="entry name" value="Intein_splicing"/>
    <property type="match status" value="1"/>
</dbReference>
<dbReference type="Pfam" id="PF03796">
    <property type="entry name" value="DnaB_C"/>
    <property type="match status" value="2"/>
</dbReference>
<comment type="function">
    <text evidence="16">The main replicative DNA helicase, it participates in initiation and elongation during chromosome replication. Travels ahead of the DNA replisome, separating dsDNA into templates for DNA synthesis. A processive ATP-dependent 5'-3' DNA helicase it has DNA-dependent ATPase activity.</text>
</comment>
<dbReference type="InterPro" id="IPR003587">
    <property type="entry name" value="Hint_dom_N"/>
</dbReference>
<dbReference type="Gene3D" id="3.10.28.10">
    <property type="entry name" value="Homing endonucleases"/>
    <property type="match status" value="1"/>
</dbReference>
<dbReference type="NCBIfam" id="NF005852">
    <property type="entry name" value="PRK07773.1"/>
    <property type="match status" value="1"/>
</dbReference>
<keyword evidence="8" id="KW-0068">Autocatalytic cleavage</keyword>
<comment type="similarity">
    <text evidence="1 16">Belongs to the helicase family. DnaB subfamily.</text>
</comment>
<dbReference type="SMART" id="SM00306">
    <property type="entry name" value="HintN"/>
    <property type="match status" value="1"/>
</dbReference>
<comment type="function">
    <text evidence="13 16">The intein is an endonuclease.</text>
</comment>
<evidence type="ECO:0000256" key="6">
    <source>
        <dbReference type="ARBA" id="ARBA00022801"/>
    </source>
</evidence>
<evidence type="ECO:0000256" key="16">
    <source>
        <dbReference type="RuleBase" id="RU362085"/>
    </source>
</evidence>
<dbReference type="GO" id="GO:0003677">
    <property type="term" value="F:DNA binding"/>
    <property type="evidence" value="ECO:0007669"/>
    <property type="project" value="UniProtKB-UniRule"/>
</dbReference>
<dbReference type="SUPFAM" id="SSF55608">
    <property type="entry name" value="Homing endonucleases"/>
    <property type="match status" value="1"/>
</dbReference>
<dbReference type="InterPro" id="IPR007693">
    <property type="entry name" value="DNA_helicase_DnaB-like_N"/>
</dbReference>
<evidence type="ECO:0000256" key="9">
    <source>
        <dbReference type="ARBA" id="ARBA00022840"/>
    </source>
</evidence>
<evidence type="ECO:0000259" key="18">
    <source>
        <dbReference type="PROSITE" id="PS51199"/>
    </source>
</evidence>
<dbReference type="EC" id="5.6.2.3" evidence="15 16"/>
<organism evidence="19 20">
    <name type="scientific">Candidatus Desulfolinea nitratireducens</name>
    <dbReference type="NCBI Taxonomy" id="2841698"/>
    <lineage>
        <taxon>Bacteria</taxon>
        <taxon>Bacillati</taxon>
        <taxon>Chloroflexota</taxon>
        <taxon>Anaerolineae</taxon>
        <taxon>Anaerolineales</taxon>
        <taxon>Anaerolineales incertae sedis</taxon>
        <taxon>Candidatus Desulfolinea</taxon>
    </lineage>
</organism>
<evidence type="ECO:0000256" key="14">
    <source>
        <dbReference type="ARBA" id="ARBA00048954"/>
    </source>
</evidence>
<evidence type="ECO:0000313" key="19">
    <source>
        <dbReference type="EMBL" id="MBC8336494.1"/>
    </source>
</evidence>
<name>A0A8J6TK40_9CHLR</name>
<sequence>MNEIHPTETSPAIAAPGVPHSREAEEAVIGAVLINPEVYYDVAQFLQADDFYIHRLRWIWESFTRLHESRTPLDLLTVSEELARMDQLAEIGGPAYLTSLVNQVPTSLHADAYGHVVESHSLRRKLLTAANSVARMAYDEETGIDDVMGEAEKAIFSVSERRNTHDVQPIKQVMSKVYDTIDELSKRDEEFFGVPTGFIDLDRLLSGLQPSDLLIIAGRPGQGKSGFLLSAARNAAVTHKKHVAIFSLEMSNEQVAQRMISQETGIDSQRLRTGKLNDDEWPKFTHSIEVFSDTKIFLDDTPAVTPLQLRTKCRRLHMEYGLDLVIVDYLQLMGGDTRNDNRVQEVSYISRSLKVLARELNVPVLTAAQLSRAVEQRADKRPVLSDLRESGCLAGDTLITLAENGRQTELRTLEGKSNFDIWALNPSTLKMDKMSVSRAFSTGRKPVSLLKTRLGRDIRATANHRFLTMEGWKRLDELSKNDFVAVPRELKQLSQKATMPNAKIALLAHLIGDGCTLPRHAIQYTTREKDLAEIVVNLAQDAFGDEIKPRINKEHTWYQVYLPSTKHHTHGVRNAISVWLDELEAFGLRSFEKKIPTIIFEQPEEQIALFLRHLWATDGSIQLIKGKKIRPIAYYASSSQQLAQEVQTLLLRLGINARLRLVSQNGKGRDQYNIILTGKPDLLRFIRKIGAVGAYQKTRLQEIVDYLELHTSNPNLDVIPKDAWRKYAVPAMQALGMTTRQMQSEMGGAYSGTGLYKANLSRERSKKVAAIVQSRELMILSQSNIYWDKIVSIEPDGEEEVYDLTVPDHHNFVANNIIVHNSLEQDADIVMFIYRPDQYEKDTQKQNVAEIIVAKHRNGPVGSVELIFRPNLAKFENAATRRVSFNE</sequence>
<dbReference type="InterPro" id="IPR007692">
    <property type="entry name" value="DNA_helicase_DnaB"/>
</dbReference>
<dbReference type="InterPro" id="IPR006142">
    <property type="entry name" value="INTEIN"/>
</dbReference>
<dbReference type="InterPro" id="IPR007694">
    <property type="entry name" value="DNA_helicase_DnaB-like_C"/>
</dbReference>
<keyword evidence="7 16" id="KW-0347">Helicase</keyword>
<evidence type="ECO:0000256" key="7">
    <source>
        <dbReference type="ARBA" id="ARBA00022806"/>
    </source>
</evidence>
<evidence type="ECO:0000256" key="11">
    <source>
        <dbReference type="ARBA" id="ARBA00023125"/>
    </source>
</evidence>
<dbReference type="SUPFAM" id="SSF48024">
    <property type="entry name" value="N-terminal domain of DnaB helicase"/>
    <property type="match status" value="1"/>
</dbReference>
<dbReference type="GO" id="GO:0005829">
    <property type="term" value="C:cytosol"/>
    <property type="evidence" value="ECO:0007669"/>
    <property type="project" value="TreeGrafter"/>
</dbReference>
<evidence type="ECO:0000256" key="4">
    <source>
        <dbReference type="ARBA" id="ARBA00022737"/>
    </source>
</evidence>
<keyword evidence="2 16" id="KW-0639">Primosome</keyword>
<dbReference type="EMBL" id="JACNJN010000167">
    <property type="protein sequence ID" value="MBC8336494.1"/>
    <property type="molecule type" value="Genomic_DNA"/>
</dbReference>
<reference evidence="19 20" key="1">
    <citation type="submission" date="2020-08" db="EMBL/GenBank/DDBJ databases">
        <title>Bridging the membrane lipid divide: bacteria of the FCB group superphylum have the potential to synthesize archaeal ether lipids.</title>
        <authorList>
            <person name="Villanueva L."/>
            <person name="Von Meijenfeldt F.A.B."/>
            <person name="Westbye A.B."/>
            <person name="Yadav S."/>
            <person name="Hopmans E.C."/>
            <person name="Dutilh B.E."/>
            <person name="Sinninghe Damste J.S."/>
        </authorList>
    </citation>
    <scope>NUCLEOTIDE SEQUENCE [LARGE SCALE GENOMIC DNA]</scope>
    <source>
        <strain evidence="19">NIOZ-UU36</strain>
    </source>
</reference>
<proteinExistence type="inferred from homology"/>
<evidence type="ECO:0000259" key="17">
    <source>
        <dbReference type="PROSITE" id="PS50819"/>
    </source>
</evidence>
<dbReference type="InterPro" id="IPR004860">
    <property type="entry name" value="LAGLIDADG_dom"/>
</dbReference>
<dbReference type="InterPro" id="IPR027417">
    <property type="entry name" value="P-loop_NTPase"/>
</dbReference>
<dbReference type="PANTHER" id="PTHR30153">
    <property type="entry name" value="REPLICATIVE DNA HELICASE DNAB"/>
    <property type="match status" value="1"/>
</dbReference>
<dbReference type="Gene3D" id="3.40.50.300">
    <property type="entry name" value="P-loop containing nucleotide triphosphate hydrolases"/>
    <property type="match status" value="2"/>
</dbReference>
<dbReference type="InterPro" id="IPR027434">
    <property type="entry name" value="Homing_endonucl"/>
</dbReference>
<dbReference type="GO" id="GO:0004519">
    <property type="term" value="F:endonuclease activity"/>
    <property type="evidence" value="ECO:0007669"/>
    <property type="project" value="InterPro"/>
</dbReference>
<keyword evidence="12" id="KW-0413">Isomerase</keyword>
<evidence type="ECO:0000256" key="3">
    <source>
        <dbReference type="ARBA" id="ARBA00022705"/>
    </source>
</evidence>
<keyword evidence="6 16" id="KW-0378">Hydrolase</keyword>
<keyword evidence="5 16" id="KW-0547">Nucleotide-binding</keyword>
<dbReference type="GO" id="GO:0043139">
    <property type="term" value="F:5'-3' DNA helicase activity"/>
    <property type="evidence" value="ECO:0007669"/>
    <property type="project" value="UniProtKB-EC"/>
</dbReference>
<dbReference type="InterPro" id="IPR016136">
    <property type="entry name" value="DNA_helicase_N/primase_C"/>
</dbReference>
<dbReference type="CDD" id="cd00984">
    <property type="entry name" value="DnaB_C"/>
    <property type="match status" value="1"/>
</dbReference>
<dbReference type="Proteomes" id="UP000614469">
    <property type="component" value="Unassembled WGS sequence"/>
</dbReference>
<keyword evidence="9 16" id="KW-0067">ATP-binding</keyword>
<keyword evidence="3 16" id="KW-0235">DNA replication</keyword>
<dbReference type="InterPro" id="IPR004042">
    <property type="entry name" value="Intein_endonuc_central"/>
</dbReference>
<dbReference type="PROSITE" id="PS51199">
    <property type="entry name" value="SF4_HELICASE"/>
    <property type="match status" value="2"/>
</dbReference>
<dbReference type="GO" id="GO:0006269">
    <property type="term" value="P:DNA replication, synthesis of primer"/>
    <property type="evidence" value="ECO:0007669"/>
    <property type="project" value="UniProtKB-UniRule"/>
</dbReference>
<dbReference type="InterPro" id="IPR036185">
    <property type="entry name" value="DNA_heli_DnaB-like_N_sf"/>
</dbReference>
<dbReference type="Gene3D" id="1.10.860.10">
    <property type="entry name" value="DNAb Helicase, Chain A"/>
    <property type="match status" value="1"/>
</dbReference>
<dbReference type="InterPro" id="IPR003586">
    <property type="entry name" value="Hint_dom_C"/>
</dbReference>